<keyword evidence="2" id="KW-1185">Reference proteome</keyword>
<dbReference type="Proteomes" id="UP001162741">
    <property type="component" value="Chromosome"/>
</dbReference>
<name>A0ABY6J7N8_9BACT</name>
<evidence type="ECO:0000313" key="1">
    <source>
        <dbReference type="EMBL" id="UYQ95653.1"/>
    </source>
</evidence>
<protein>
    <submittedName>
        <fullName evidence="1">Uncharacterized protein</fullName>
    </submittedName>
</protein>
<accession>A0ABY6J7N8</accession>
<dbReference type="EMBL" id="CP107006">
    <property type="protein sequence ID" value="UYQ95653.1"/>
    <property type="molecule type" value="Genomic_DNA"/>
</dbReference>
<sequence length="97" mass="11492">MEIEIPHDVVNNFVYDIKTQTKVVSEFVMTEENLPELPDNMTYYPKTYFGDAREGYDVQYFKKNELISDVLKHYERFLEIISEEANEIFISNNANGR</sequence>
<gene>
    <name evidence="1" type="ORF">MKQ68_11120</name>
</gene>
<evidence type="ECO:0000313" key="2">
    <source>
        <dbReference type="Proteomes" id="UP001162741"/>
    </source>
</evidence>
<proteinExistence type="predicted"/>
<reference evidence="1" key="1">
    <citation type="submission" date="2022-10" db="EMBL/GenBank/DDBJ databases">
        <title>Chitinophaga sp. nov., isolated from soil.</title>
        <authorList>
            <person name="Jeon C.O."/>
        </authorList>
    </citation>
    <scope>NUCLEOTIDE SEQUENCE</scope>
    <source>
        <strain evidence="1">R8</strain>
    </source>
</reference>
<organism evidence="1 2">
    <name type="scientific">Chitinophaga horti</name>
    <dbReference type="NCBI Taxonomy" id="2920382"/>
    <lineage>
        <taxon>Bacteria</taxon>
        <taxon>Pseudomonadati</taxon>
        <taxon>Bacteroidota</taxon>
        <taxon>Chitinophagia</taxon>
        <taxon>Chitinophagales</taxon>
        <taxon>Chitinophagaceae</taxon>
        <taxon>Chitinophaga</taxon>
    </lineage>
</organism>
<dbReference type="RefSeq" id="WP_244843131.1">
    <property type="nucleotide sequence ID" value="NZ_CP107006.1"/>
</dbReference>